<reference evidence="1 2" key="1">
    <citation type="submission" date="2020-08" db="EMBL/GenBank/DDBJ databases">
        <title>Bridging the membrane lipid divide: bacteria of the FCB group superphylum have the potential to synthesize archaeal ether lipids.</title>
        <authorList>
            <person name="Villanueva L."/>
            <person name="Von Meijenfeldt F.A.B."/>
            <person name="Westbye A.B."/>
            <person name="Yadav S."/>
            <person name="Hopmans E.C."/>
            <person name="Dutilh B.E."/>
            <person name="Sinninghe Damste J.S."/>
        </authorList>
    </citation>
    <scope>NUCLEOTIDE SEQUENCE [LARGE SCALE GENOMIC DNA]</scope>
    <source>
        <strain evidence="1">NIOZ-UU30</strain>
    </source>
</reference>
<sequence length="182" mass="20944">MPEQKQRKRQDNNEPANLPLAFFACPNSDCADFNKFDAGNLSIAEWMGKDKAIRRLYCKTCGTRFSERQSSLMQHTKLPQADVVRILKCLAHGCCVEATADICEVDTRTVQRLLEKAGKRATDFHRLQLENLNQPLEVVQMDELHGKTVKDKRNSQLVDVPPKLRKRLSKKRAKHGFIRLWL</sequence>
<dbReference type="PROSITE" id="PS51257">
    <property type="entry name" value="PROKAR_LIPOPROTEIN"/>
    <property type="match status" value="1"/>
</dbReference>
<evidence type="ECO:0008006" key="3">
    <source>
        <dbReference type="Google" id="ProtNLM"/>
    </source>
</evidence>
<protein>
    <recommendedName>
        <fullName evidence="3">IS1 family transposase</fullName>
    </recommendedName>
</protein>
<name>A0A8J6NTV6_9BACT</name>
<dbReference type="EMBL" id="JACNJH010000074">
    <property type="protein sequence ID" value="MBC8360196.1"/>
    <property type="molecule type" value="Genomic_DNA"/>
</dbReference>
<proteinExistence type="predicted"/>
<comment type="caution">
    <text evidence="1">The sequence shown here is derived from an EMBL/GenBank/DDBJ whole genome shotgun (WGS) entry which is preliminary data.</text>
</comment>
<evidence type="ECO:0000313" key="1">
    <source>
        <dbReference type="EMBL" id="MBC8360196.1"/>
    </source>
</evidence>
<dbReference type="Proteomes" id="UP000603434">
    <property type="component" value="Unassembled WGS sequence"/>
</dbReference>
<organism evidence="1 2">
    <name type="scientific">Candidatus Desulfatibia profunda</name>
    <dbReference type="NCBI Taxonomy" id="2841695"/>
    <lineage>
        <taxon>Bacteria</taxon>
        <taxon>Pseudomonadati</taxon>
        <taxon>Thermodesulfobacteriota</taxon>
        <taxon>Desulfobacteria</taxon>
        <taxon>Desulfobacterales</taxon>
        <taxon>Desulfobacterales incertae sedis</taxon>
        <taxon>Candidatus Desulfatibia</taxon>
    </lineage>
</organism>
<gene>
    <name evidence="1" type="ORF">H8E23_02195</name>
</gene>
<dbReference type="AlphaFoldDB" id="A0A8J6NTV6"/>
<accession>A0A8J6NTV6</accession>
<evidence type="ECO:0000313" key="2">
    <source>
        <dbReference type="Proteomes" id="UP000603434"/>
    </source>
</evidence>